<feature type="transmembrane region" description="Helical" evidence="1">
    <location>
        <begin position="12"/>
        <end position="32"/>
    </location>
</feature>
<gene>
    <name evidence="2" type="ORF">AR1Y2_2353</name>
</gene>
<dbReference type="AlphaFoldDB" id="A0A4P8IGC6"/>
<dbReference type="Proteomes" id="UP000298653">
    <property type="component" value="Chromosome"/>
</dbReference>
<feature type="transmembrane region" description="Helical" evidence="1">
    <location>
        <begin position="38"/>
        <end position="61"/>
    </location>
</feature>
<dbReference type="OrthoDB" id="1655186at2"/>
<dbReference type="Pfam" id="PF13346">
    <property type="entry name" value="ABC2_membrane_5"/>
    <property type="match status" value="1"/>
</dbReference>
<keyword evidence="3" id="KW-1185">Reference proteome</keyword>
<dbReference type="RefSeq" id="WP_137329122.1">
    <property type="nucleotide sequence ID" value="NZ_CP040058.1"/>
</dbReference>
<organism evidence="2 3">
    <name type="scientific">Anaerostipes rhamnosivorans</name>
    <dbReference type="NCBI Taxonomy" id="1229621"/>
    <lineage>
        <taxon>Bacteria</taxon>
        <taxon>Bacillati</taxon>
        <taxon>Bacillota</taxon>
        <taxon>Clostridia</taxon>
        <taxon>Lachnospirales</taxon>
        <taxon>Lachnospiraceae</taxon>
        <taxon>Anaerostipes</taxon>
    </lineage>
</organism>
<dbReference type="KEGG" id="arf:AR1Y2_2353"/>
<reference evidence="2 3" key="1">
    <citation type="submission" date="2019-05" db="EMBL/GenBank/DDBJ databases">
        <title>Complete genome sequencing of Anaerostipes rhamnosivorans.</title>
        <authorList>
            <person name="Bui T.P.N."/>
            <person name="de Vos W.M."/>
        </authorList>
    </citation>
    <scope>NUCLEOTIDE SEQUENCE [LARGE SCALE GENOMIC DNA]</scope>
    <source>
        <strain evidence="2 3">1y2</strain>
    </source>
</reference>
<evidence type="ECO:0000313" key="3">
    <source>
        <dbReference type="Proteomes" id="UP000298653"/>
    </source>
</evidence>
<dbReference type="InterPro" id="IPR025699">
    <property type="entry name" value="ABC2_memb-like"/>
</dbReference>
<keyword evidence="1" id="KW-0812">Transmembrane</keyword>
<feature type="transmembrane region" description="Helical" evidence="1">
    <location>
        <begin position="149"/>
        <end position="171"/>
    </location>
</feature>
<proteinExistence type="predicted"/>
<protein>
    <submittedName>
        <fullName evidence="2">ABC transporter permease protein</fullName>
    </submittedName>
</protein>
<evidence type="ECO:0000256" key="1">
    <source>
        <dbReference type="SAM" id="Phobius"/>
    </source>
</evidence>
<feature type="transmembrane region" description="Helical" evidence="1">
    <location>
        <begin position="191"/>
        <end position="210"/>
    </location>
</feature>
<name>A0A4P8IGC6_9FIRM</name>
<dbReference type="EMBL" id="CP040058">
    <property type="protein sequence ID" value="QCP35807.1"/>
    <property type="molecule type" value="Genomic_DNA"/>
</dbReference>
<keyword evidence="1" id="KW-1133">Transmembrane helix</keyword>
<keyword evidence="1" id="KW-0472">Membrane</keyword>
<accession>A0A4P8IGC6</accession>
<feature type="transmembrane region" description="Helical" evidence="1">
    <location>
        <begin position="82"/>
        <end position="106"/>
    </location>
</feature>
<evidence type="ECO:0000313" key="2">
    <source>
        <dbReference type="EMBL" id="QCP35807.1"/>
    </source>
</evidence>
<sequence length="214" mass="24209">MIGLLKKELLLLQSYVKNLILIVIMFTGITFFNESYSFLASALPCMFSILCLSLISYDDYYHWDAYSLTLPVEPRDCVRSKFIITTVLLALGTIFGIVLSFAVTLIKQAPLAYEEIFYTAYAGITIGLLMMSLMYPIAYRFGTEKGRFVMFGVFASIFVIVILLGKAVIFLNLPIKSILGLFEGWGKFLPVPIILMISLGSYRISCRIFLNKEY</sequence>
<feature type="transmembrane region" description="Helical" evidence="1">
    <location>
        <begin position="118"/>
        <end position="137"/>
    </location>
</feature>